<feature type="region of interest" description="Disordered" evidence="1">
    <location>
        <begin position="647"/>
        <end position="677"/>
    </location>
</feature>
<dbReference type="Gene3D" id="1.10.418.10">
    <property type="entry name" value="Calponin-like domain"/>
    <property type="match status" value="1"/>
</dbReference>
<feature type="compositionally biased region" description="Polar residues" evidence="1">
    <location>
        <begin position="467"/>
        <end position="482"/>
    </location>
</feature>
<dbReference type="InterPro" id="IPR036872">
    <property type="entry name" value="CH_dom_sf"/>
</dbReference>
<feature type="compositionally biased region" description="Polar residues" evidence="1">
    <location>
        <begin position="541"/>
        <end position="560"/>
    </location>
</feature>
<feature type="compositionally biased region" description="Basic and acidic residues" evidence="1">
    <location>
        <begin position="654"/>
        <end position="667"/>
    </location>
</feature>
<dbReference type="KEGG" id="sita:101779582"/>
<sequence>MSLHAERGGAHEDLSWSTLGKRAAPLDVIVGDRGGGVGMRRAQQQGGPAGAVRVDEASSASTFRELDDAFLQKQTKIWLGEVLHLRFDEDVLVADLLADGELLFQVSKVLWKRLLKKNREQLKQSKVYIYEKLSFGRSNGKYMPYSKVDSFLKICQILGLAGIDLFTPSDVVEKRNVRKVCICIRSVSKKSHMMRLNVPDFDIVTYTISMPNYIVGGICRSLEQPQYSSSGSSGYSPRDSSKALQQQIIFDGQNDEHGDTNYDSDEAESRLSVLEPEDSVDEDNFAAVLSQLSNAPNPKEESEGYGESGHGMHEEKSLAESVGSLNFVVDSESVDSTPQNHDKESYSTHSATDQCSRTRTAKCSLSSEESDSISSHLAFEIDKNDPELNAHPVEDSERIYDGQVKSLDHSIQGNGETLADHPKKEGECIQKDTGTMNLHCDALACDRESVCSSCEESRHGLNGEPSDLSSESHSGLNPTHTTGGKLPMVSEDPVNNIEPSMIGMTNDSTSEELNPEFSDTNQMEGSQSVDKPVESEDIAQDSITPENNIEPSMIGMTNDSTSEELNPEFSDTSQMEGSQSVDKPVESENIAQDSIAAQRSEDDAPKSGKGVLKSVAGGITLVGAVFFMVHLRRSKERSFTRVMPSLSEKSIQSDSRRAKNMDNEKVSDVYPGARLKV</sequence>
<evidence type="ECO:0008006" key="4">
    <source>
        <dbReference type="Google" id="ProtNLM"/>
    </source>
</evidence>
<dbReference type="SUPFAM" id="SSF47576">
    <property type="entry name" value="Calponin-homology domain, CH-domain"/>
    <property type="match status" value="1"/>
</dbReference>
<dbReference type="EMBL" id="CM003536">
    <property type="protein sequence ID" value="RCV41306.1"/>
    <property type="molecule type" value="Genomic_DNA"/>
</dbReference>
<keyword evidence="2" id="KW-0812">Transmembrane</keyword>
<name>A0A368SFU3_SETIT</name>
<evidence type="ECO:0000313" key="3">
    <source>
        <dbReference type="EMBL" id="RCV41306.1"/>
    </source>
</evidence>
<feature type="region of interest" description="Disordered" evidence="1">
    <location>
        <begin position="506"/>
        <end position="585"/>
    </location>
</feature>
<dbReference type="OrthoDB" id="21595at2759"/>
<feature type="region of interest" description="Disordered" evidence="1">
    <location>
        <begin position="333"/>
        <end position="353"/>
    </location>
</feature>
<evidence type="ECO:0000256" key="1">
    <source>
        <dbReference type="SAM" id="MobiDB-lite"/>
    </source>
</evidence>
<keyword evidence="2" id="KW-1133">Transmembrane helix</keyword>
<dbReference type="PANTHER" id="PTHR46756">
    <property type="entry name" value="TRANSGELIN"/>
    <property type="match status" value="1"/>
</dbReference>
<gene>
    <name evidence="3" type="ORF">SETIT_9G125100v2</name>
</gene>
<feature type="transmembrane region" description="Helical" evidence="2">
    <location>
        <begin position="611"/>
        <end position="631"/>
    </location>
</feature>
<accession>A0A368SFU3</accession>
<protein>
    <recommendedName>
        <fullName evidence="4">Calponin-homology (CH) domain-containing protein</fullName>
    </recommendedName>
</protein>
<proteinExistence type="predicted"/>
<reference evidence="3" key="2">
    <citation type="submission" date="2015-07" db="EMBL/GenBank/DDBJ databases">
        <authorList>
            <person name="Noorani M."/>
        </authorList>
    </citation>
    <scope>NUCLEOTIDE SEQUENCE</scope>
    <source>
        <strain evidence="3">Yugu1</strain>
    </source>
</reference>
<evidence type="ECO:0000256" key="2">
    <source>
        <dbReference type="SAM" id="Phobius"/>
    </source>
</evidence>
<keyword evidence="2" id="KW-0472">Membrane</keyword>
<feature type="region of interest" description="Disordered" evidence="1">
    <location>
        <begin position="253"/>
        <end position="278"/>
    </location>
</feature>
<dbReference type="PANTHER" id="PTHR46756:SF18">
    <property type="entry name" value="GAS2-LIKE PROTEIN PICKLED EGGS"/>
    <property type="match status" value="1"/>
</dbReference>
<organism evidence="3">
    <name type="scientific">Setaria italica</name>
    <name type="common">Foxtail millet</name>
    <name type="synonym">Panicum italicum</name>
    <dbReference type="NCBI Taxonomy" id="4555"/>
    <lineage>
        <taxon>Eukaryota</taxon>
        <taxon>Viridiplantae</taxon>
        <taxon>Streptophyta</taxon>
        <taxon>Embryophyta</taxon>
        <taxon>Tracheophyta</taxon>
        <taxon>Spermatophyta</taxon>
        <taxon>Magnoliopsida</taxon>
        <taxon>Liliopsida</taxon>
        <taxon>Poales</taxon>
        <taxon>Poaceae</taxon>
        <taxon>PACMAD clade</taxon>
        <taxon>Panicoideae</taxon>
        <taxon>Panicodae</taxon>
        <taxon>Paniceae</taxon>
        <taxon>Cenchrinae</taxon>
        <taxon>Setaria</taxon>
    </lineage>
</organism>
<feature type="region of interest" description="Disordered" evidence="1">
    <location>
        <begin position="456"/>
        <end position="489"/>
    </location>
</feature>
<feature type="region of interest" description="Disordered" evidence="1">
    <location>
        <begin position="291"/>
        <end position="311"/>
    </location>
</feature>
<dbReference type="STRING" id="4555.A0A368SFU3"/>
<reference evidence="3" key="1">
    <citation type="journal article" date="2012" name="Nat. Biotechnol.">
        <title>Reference genome sequence of the model plant Setaria.</title>
        <authorList>
            <person name="Bennetzen J.L."/>
            <person name="Schmutz J."/>
            <person name="Wang H."/>
            <person name="Percifield R."/>
            <person name="Hawkins J."/>
            <person name="Pontaroli A.C."/>
            <person name="Estep M."/>
            <person name="Feng L."/>
            <person name="Vaughn J.N."/>
            <person name="Grimwood J."/>
            <person name="Jenkins J."/>
            <person name="Barry K."/>
            <person name="Lindquist E."/>
            <person name="Hellsten U."/>
            <person name="Deshpande S."/>
            <person name="Wang X."/>
            <person name="Wu X."/>
            <person name="Mitros T."/>
            <person name="Triplett J."/>
            <person name="Yang X."/>
            <person name="Ye C.Y."/>
            <person name="Mauro-Herrera M."/>
            <person name="Wang L."/>
            <person name="Li P."/>
            <person name="Sharma M."/>
            <person name="Sharma R."/>
            <person name="Ronald P.C."/>
            <person name="Panaud O."/>
            <person name="Kellogg E.A."/>
            <person name="Brutnell T.P."/>
            <person name="Doust A.N."/>
            <person name="Tuskan G.A."/>
            <person name="Rokhsar D."/>
            <person name="Devos K.M."/>
        </authorList>
    </citation>
    <scope>NUCLEOTIDE SEQUENCE [LARGE SCALE GENOMIC DNA]</scope>
    <source>
        <strain evidence="3">Yugu1</strain>
    </source>
</reference>
<dbReference type="CDD" id="cd00014">
    <property type="entry name" value="CH_SF"/>
    <property type="match status" value="1"/>
</dbReference>
<dbReference type="AlphaFoldDB" id="A0A368SFU3"/>
<feature type="compositionally biased region" description="Polar residues" evidence="1">
    <location>
        <begin position="567"/>
        <end position="581"/>
    </location>
</feature>
<feature type="compositionally biased region" description="Polar residues" evidence="1">
    <location>
        <begin position="515"/>
        <end position="529"/>
    </location>
</feature>